<dbReference type="Pfam" id="PF07714">
    <property type="entry name" value="PK_Tyr_Ser-Thr"/>
    <property type="match status" value="1"/>
</dbReference>
<evidence type="ECO:0000256" key="6">
    <source>
        <dbReference type="ARBA" id="ARBA00023157"/>
    </source>
</evidence>
<dbReference type="SUPFAM" id="SSF56112">
    <property type="entry name" value="Protein kinase-like (PK-like)"/>
    <property type="match status" value="1"/>
</dbReference>
<evidence type="ECO:0000313" key="14">
    <source>
        <dbReference type="EMBL" id="KAH0887273.1"/>
    </source>
</evidence>
<feature type="region of interest" description="Disordered" evidence="8">
    <location>
        <begin position="630"/>
        <end position="651"/>
    </location>
</feature>
<dbReference type="CDD" id="cd00028">
    <property type="entry name" value="B_lectin"/>
    <property type="match status" value="1"/>
</dbReference>
<keyword evidence="3 10" id="KW-0732">Signal</keyword>
<dbReference type="InterPro" id="IPR036426">
    <property type="entry name" value="Bulb-type_lectin_dom_sf"/>
</dbReference>
<keyword evidence="15" id="KW-1185">Reference proteome</keyword>
<feature type="signal peptide" evidence="10">
    <location>
        <begin position="1"/>
        <end position="26"/>
    </location>
</feature>
<comment type="caution">
    <text evidence="14">The sequence shown here is derived from an EMBL/GenBank/DDBJ whole genome shotgun (WGS) entry which is preliminary data.</text>
</comment>
<dbReference type="PANTHER" id="PTHR47974">
    <property type="entry name" value="OS07G0415500 PROTEIN"/>
    <property type="match status" value="1"/>
</dbReference>
<dbReference type="InterPro" id="IPR001245">
    <property type="entry name" value="Ser-Thr/Tyr_kinase_cat_dom"/>
</dbReference>
<evidence type="ECO:0000256" key="5">
    <source>
        <dbReference type="ARBA" id="ARBA00023136"/>
    </source>
</evidence>
<proteinExistence type="predicted"/>
<dbReference type="PROSITE" id="PS50927">
    <property type="entry name" value="BULB_LECTIN"/>
    <property type="match status" value="1"/>
</dbReference>
<dbReference type="Pfam" id="PF01453">
    <property type="entry name" value="B_lectin"/>
    <property type="match status" value="1"/>
</dbReference>
<dbReference type="Gene3D" id="3.30.200.20">
    <property type="entry name" value="Phosphorylase Kinase, domain 1"/>
    <property type="match status" value="1"/>
</dbReference>
<keyword evidence="6" id="KW-1015">Disulfide bond</keyword>
<keyword evidence="2 9" id="KW-0812">Transmembrane</keyword>
<evidence type="ECO:0000256" key="7">
    <source>
        <dbReference type="ARBA" id="ARBA00023180"/>
    </source>
</evidence>
<evidence type="ECO:0000256" key="3">
    <source>
        <dbReference type="ARBA" id="ARBA00022729"/>
    </source>
</evidence>
<dbReference type="PROSITE" id="PS50011">
    <property type="entry name" value="PROTEIN_KINASE_DOM"/>
    <property type="match status" value="1"/>
</dbReference>
<dbReference type="CDD" id="cd01098">
    <property type="entry name" value="PAN_AP_plant"/>
    <property type="match status" value="1"/>
</dbReference>
<gene>
    <name evidence="14" type="ORF">HID58_063369</name>
</gene>
<evidence type="ECO:0000259" key="12">
    <source>
        <dbReference type="PROSITE" id="PS50927"/>
    </source>
</evidence>
<dbReference type="Pfam" id="PF00024">
    <property type="entry name" value="PAN_1"/>
    <property type="match status" value="1"/>
</dbReference>
<dbReference type="EMBL" id="JAGKQM010000014">
    <property type="protein sequence ID" value="KAH0887273.1"/>
    <property type="molecule type" value="Genomic_DNA"/>
</dbReference>
<dbReference type="InterPro" id="IPR011009">
    <property type="entry name" value="Kinase-like_dom_sf"/>
</dbReference>
<evidence type="ECO:0000313" key="15">
    <source>
        <dbReference type="Proteomes" id="UP000824890"/>
    </source>
</evidence>
<keyword evidence="7" id="KW-0325">Glycoprotein</keyword>
<accession>A0ABQ8A4W9</accession>
<evidence type="ECO:0000256" key="9">
    <source>
        <dbReference type="SAM" id="Phobius"/>
    </source>
</evidence>
<sequence length="651" mass="72761">MKTEMKLLLRALFLSLSLCLLPFAASEIQLGSKLVVGEENASWVSKNGDFALGFFNVPDLPNRFSVGIRFNSQSIPSDQRRVVWVAGAGVSVSDNASYFELSPDGDLVLFDYSLGVPVWTSKTNRFSVQSVSSALLGDDGNLVLLNDHNDKVKFRFLRLDRDGNLRMYSFHESSRSWRTVWQAVENQCRVFATCGSQVCSFNGSGDSQCTCPYNTFASKCVTPYQKLSCKSSFRMVTFENMELYGIYPANDSVVSPISSLRCKKMCLEDDSCTAVTYKNDVEKPQCLIKLTRYVSGYSDPSLSSVSYVKTCLNPVAVDPSKREVVGTVTKKSHSVCLSCLLGVTSTTFVLFLAFQVGVIVYVYKRKKKEAVKRAERVRNPKGVVVFSVDEIKEMTNDFEDNIGPKMFKGVMSENELVLVKEIEGALTEERKFRSSAAKIGTMHHKNLAKLEGYCCERGKRFLVYEYAKNGSLLDHHAKNLTWRRRNDVCLSVAKALFYLHSECREFVSHGSLSLGNILIGEEFEAKLTEYGFGSCAADKDVEDFGKMVLALVTGGYEEEWVYREWIEGRGETVVDRSLESGFDVEELERVLRISFWCVQVDERLRPSMGEVVKVLEGTLCVDPPPPPFGCVKSSPSNSSGSGQSLYESVRE</sequence>
<comment type="subcellular location">
    <subcellularLocation>
        <location evidence="1">Membrane</location>
        <topology evidence="1">Single-pass membrane protein</topology>
    </subcellularLocation>
</comment>
<evidence type="ECO:0000256" key="10">
    <source>
        <dbReference type="SAM" id="SignalP"/>
    </source>
</evidence>
<evidence type="ECO:0008006" key="16">
    <source>
        <dbReference type="Google" id="ProtNLM"/>
    </source>
</evidence>
<evidence type="ECO:0000259" key="11">
    <source>
        <dbReference type="PROSITE" id="PS50011"/>
    </source>
</evidence>
<evidence type="ECO:0000256" key="4">
    <source>
        <dbReference type="ARBA" id="ARBA00022989"/>
    </source>
</evidence>
<name>A0ABQ8A4W9_BRANA</name>
<dbReference type="InterPro" id="IPR001480">
    <property type="entry name" value="Bulb-type_lectin_dom"/>
</dbReference>
<dbReference type="SMART" id="SM00473">
    <property type="entry name" value="PAN_AP"/>
    <property type="match status" value="1"/>
</dbReference>
<evidence type="ECO:0000256" key="1">
    <source>
        <dbReference type="ARBA" id="ARBA00004167"/>
    </source>
</evidence>
<organism evidence="14 15">
    <name type="scientific">Brassica napus</name>
    <name type="common">Rape</name>
    <dbReference type="NCBI Taxonomy" id="3708"/>
    <lineage>
        <taxon>Eukaryota</taxon>
        <taxon>Viridiplantae</taxon>
        <taxon>Streptophyta</taxon>
        <taxon>Embryophyta</taxon>
        <taxon>Tracheophyta</taxon>
        <taxon>Spermatophyta</taxon>
        <taxon>Magnoliopsida</taxon>
        <taxon>eudicotyledons</taxon>
        <taxon>Gunneridae</taxon>
        <taxon>Pentapetalae</taxon>
        <taxon>rosids</taxon>
        <taxon>malvids</taxon>
        <taxon>Brassicales</taxon>
        <taxon>Brassicaceae</taxon>
        <taxon>Brassiceae</taxon>
        <taxon>Brassica</taxon>
    </lineage>
</organism>
<dbReference type="PROSITE" id="PS50948">
    <property type="entry name" value="PAN"/>
    <property type="match status" value="1"/>
</dbReference>
<dbReference type="SUPFAM" id="SSF51110">
    <property type="entry name" value="alpha-D-mannose-specific plant lectins"/>
    <property type="match status" value="1"/>
</dbReference>
<dbReference type="InterPro" id="IPR003609">
    <property type="entry name" value="Pan_app"/>
</dbReference>
<evidence type="ECO:0000256" key="2">
    <source>
        <dbReference type="ARBA" id="ARBA00022692"/>
    </source>
</evidence>
<feature type="domain" description="Bulb-type lectin" evidence="12">
    <location>
        <begin position="25"/>
        <end position="157"/>
    </location>
</feature>
<dbReference type="InterPro" id="IPR000719">
    <property type="entry name" value="Prot_kinase_dom"/>
</dbReference>
<dbReference type="Gene3D" id="1.10.510.10">
    <property type="entry name" value="Transferase(Phosphotransferase) domain 1"/>
    <property type="match status" value="2"/>
</dbReference>
<dbReference type="Proteomes" id="UP000824890">
    <property type="component" value="Unassembled WGS sequence"/>
</dbReference>
<feature type="chain" id="PRO_5047402014" description="Non-specific serine/threonine protein kinase" evidence="10">
    <location>
        <begin position="27"/>
        <end position="651"/>
    </location>
</feature>
<dbReference type="Gene3D" id="2.90.10.10">
    <property type="entry name" value="Bulb-type lectin domain"/>
    <property type="match status" value="1"/>
</dbReference>
<keyword evidence="4 9" id="KW-1133">Transmembrane helix</keyword>
<evidence type="ECO:0000256" key="8">
    <source>
        <dbReference type="SAM" id="MobiDB-lite"/>
    </source>
</evidence>
<protein>
    <recommendedName>
        <fullName evidence="16">Non-specific serine/threonine protein kinase</fullName>
    </recommendedName>
</protein>
<feature type="domain" description="Protein kinase" evidence="11">
    <location>
        <begin position="348"/>
        <end position="651"/>
    </location>
</feature>
<reference evidence="14 15" key="1">
    <citation type="submission" date="2021-05" db="EMBL/GenBank/DDBJ databases">
        <title>Genome Assembly of Synthetic Allotetraploid Brassica napus Reveals Homoeologous Exchanges between Subgenomes.</title>
        <authorList>
            <person name="Davis J.T."/>
        </authorList>
    </citation>
    <scope>NUCLEOTIDE SEQUENCE [LARGE SCALE GENOMIC DNA]</scope>
    <source>
        <strain evidence="15">cv. Da-Ae</strain>
        <tissue evidence="14">Seedling</tissue>
    </source>
</reference>
<dbReference type="PANTHER" id="PTHR47974:SF13">
    <property type="entry name" value="G-TYPE LECTIN S-RECEPTOR-LIKE SERINE_THREONINE-PROTEIN KINASE SD3-1"/>
    <property type="match status" value="1"/>
</dbReference>
<dbReference type="SMART" id="SM00108">
    <property type="entry name" value="B_lectin"/>
    <property type="match status" value="1"/>
</dbReference>
<feature type="domain" description="Apple" evidence="13">
    <location>
        <begin position="229"/>
        <end position="311"/>
    </location>
</feature>
<keyword evidence="5 9" id="KW-0472">Membrane</keyword>
<evidence type="ECO:0000259" key="13">
    <source>
        <dbReference type="PROSITE" id="PS50948"/>
    </source>
</evidence>
<feature type="transmembrane region" description="Helical" evidence="9">
    <location>
        <begin position="340"/>
        <end position="363"/>
    </location>
</feature>